<reference evidence="3" key="1">
    <citation type="submission" date="2017-01" db="EMBL/GenBank/DDBJ databases">
        <authorList>
            <person name="Varghese N."/>
            <person name="Submissions S."/>
        </authorList>
    </citation>
    <scope>NUCLEOTIDE SEQUENCE [LARGE SCALE GENOMIC DNA]</scope>
    <source>
        <strain evidence="3">DSM 23127</strain>
    </source>
</reference>
<dbReference type="Pfam" id="PF01402">
    <property type="entry name" value="RHH_1"/>
    <property type="match status" value="1"/>
</dbReference>
<gene>
    <name evidence="2" type="ORF">SAMN05421687_103126</name>
</gene>
<evidence type="ECO:0000313" key="3">
    <source>
        <dbReference type="Proteomes" id="UP000187608"/>
    </source>
</evidence>
<organism evidence="2 3">
    <name type="scientific">Salimicrobium flavidum</name>
    <dbReference type="NCBI Taxonomy" id="570947"/>
    <lineage>
        <taxon>Bacteria</taxon>
        <taxon>Bacillati</taxon>
        <taxon>Bacillota</taxon>
        <taxon>Bacilli</taxon>
        <taxon>Bacillales</taxon>
        <taxon>Bacillaceae</taxon>
        <taxon>Salimicrobium</taxon>
    </lineage>
</organism>
<evidence type="ECO:0000313" key="2">
    <source>
        <dbReference type="EMBL" id="SIS42898.1"/>
    </source>
</evidence>
<dbReference type="OrthoDB" id="2692201at2"/>
<dbReference type="RefSeq" id="WP_076557636.1">
    <property type="nucleotide sequence ID" value="NZ_FTOC01000003.1"/>
</dbReference>
<dbReference type="InterPro" id="IPR010985">
    <property type="entry name" value="Ribbon_hlx_hlx"/>
</dbReference>
<dbReference type="InterPro" id="IPR002145">
    <property type="entry name" value="CopG"/>
</dbReference>
<dbReference type="EMBL" id="FTOC01000003">
    <property type="protein sequence ID" value="SIS42898.1"/>
    <property type="molecule type" value="Genomic_DNA"/>
</dbReference>
<keyword evidence="3" id="KW-1185">Reference proteome</keyword>
<accession>A0A1N7J0K4</accession>
<name>A0A1N7J0K4_9BACI</name>
<feature type="domain" description="Ribbon-helix-helix protein CopG" evidence="1">
    <location>
        <begin position="3"/>
        <end position="30"/>
    </location>
</feature>
<dbReference type="InterPro" id="IPR013321">
    <property type="entry name" value="Arc_rbn_hlx_hlx"/>
</dbReference>
<sequence length="70" mass="8160">MKKQVSVRLEEDLYHIIEEKANELGVSKSAYLSFAASFFTHQVNHAEKSAGQYSINMYELMKNNLEEQYK</sequence>
<proteinExistence type="predicted"/>
<dbReference type="GO" id="GO:0006355">
    <property type="term" value="P:regulation of DNA-templated transcription"/>
    <property type="evidence" value="ECO:0007669"/>
    <property type="project" value="InterPro"/>
</dbReference>
<dbReference type="Gene3D" id="1.10.1220.10">
    <property type="entry name" value="Met repressor-like"/>
    <property type="match status" value="1"/>
</dbReference>
<evidence type="ECO:0000259" key="1">
    <source>
        <dbReference type="Pfam" id="PF01402"/>
    </source>
</evidence>
<dbReference type="Proteomes" id="UP000187608">
    <property type="component" value="Unassembled WGS sequence"/>
</dbReference>
<dbReference type="AlphaFoldDB" id="A0A1N7J0K4"/>
<dbReference type="SUPFAM" id="SSF47598">
    <property type="entry name" value="Ribbon-helix-helix"/>
    <property type="match status" value="1"/>
</dbReference>
<protein>
    <submittedName>
        <fullName evidence="2">Ribbon-helix-helix protein, copG family</fullName>
    </submittedName>
</protein>